<evidence type="ECO:0000256" key="6">
    <source>
        <dbReference type="RuleBase" id="RU363077"/>
    </source>
</evidence>
<evidence type="ECO:0000256" key="1">
    <source>
        <dbReference type="ARBA" id="ARBA00004141"/>
    </source>
</evidence>
<comment type="similarity">
    <text evidence="2 6">Belongs to the drug/metabolite transporter (DMT) superfamily. Plant drug/metabolite exporter (P-DME) (TC 2.A.7.4) family.</text>
</comment>
<feature type="non-terminal residue" evidence="8">
    <location>
        <position position="1"/>
    </location>
</feature>
<evidence type="ECO:0000256" key="5">
    <source>
        <dbReference type="ARBA" id="ARBA00023136"/>
    </source>
</evidence>
<feature type="transmembrane region" description="Helical" evidence="6">
    <location>
        <begin position="12"/>
        <end position="34"/>
    </location>
</feature>
<evidence type="ECO:0000313" key="8">
    <source>
        <dbReference type="EMBL" id="BAT10092.1"/>
    </source>
</evidence>
<reference evidence="8 9" key="3">
    <citation type="journal article" date="2013" name="Rice">
        <title>Improvement of the Oryza sativa Nipponbare reference genome using next generation sequence and optical map data.</title>
        <authorList>
            <person name="Kawahara Y."/>
            <person name="de la Bastide M."/>
            <person name="Hamilton J.P."/>
            <person name="Kanamori H."/>
            <person name="McCombie W.R."/>
            <person name="Ouyang S."/>
            <person name="Schwartz D.C."/>
            <person name="Tanaka T."/>
            <person name="Wu J."/>
            <person name="Zhou S."/>
            <person name="Childs K.L."/>
            <person name="Davidson R.M."/>
            <person name="Lin H."/>
            <person name="Quesada-Ocampo L."/>
            <person name="Vaillancourt B."/>
            <person name="Sakai H."/>
            <person name="Lee S.S."/>
            <person name="Kim J."/>
            <person name="Numa H."/>
            <person name="Itoh T."/>
            <person name="Buell C.R."/>
            <person name="Matsumoto T."/>
        </authorList>
    </citation>
    <scope>NUCLEOTIDE SEQUENCE [LARGE SCALE GENOMIC DNA]</scope>
    <source>
        <strain evidence="9">cv. Nipponbare</strain>
    </source>
</reference>
<dbReference type="Gramene" id="Os10t0175800-00">
    <property type="protein sequence ID" value="Os10t0175800-00"/>
    <property type="gene ID" value="Os10g0175800"/>
</dbReference>
<dbReference type="InterPro" id="IPR000620">
    <property type="entry name" value="EamA_dom"/>
</dbReference>
<evidence type="ECO:0000256" key="4">
    <source>
        <dbReference type="ARBA" id="ARBA00022989"/>
    </source>
</evidence>
<reference evidence="8 9" key="2">
    <citation type="journal article" date="2013" name="Plant Cell Physiol.">
        <title>Rice Annotation Project Database (RAP-DB): an integrative and interactive database for rice genomics.</title>
        <authorList>
            <person name="Sakai H."/>
            <person name="Lee S.S."/>
            <person name="Tanaka T."/>
            <person name="Numa H."/>
            <person name="Kim J."/>
            <person name="Kawahara Y."/>
            <person name="Wakimoto H."/>
            <person name="Yang C.C."/>
            <person name="Iwamoto M."/>
            <person name="Abe T."/>
            <person name="Yamada Y."/>
            <person name="Muto A."/>
            <person name="Inokuchi H."/>
            <person name="Ikemura T."/>
            <person name="Matsumoto T."/>
            <person name="Sasaki T."/>
            <person name="Itoh T."/>
        </authorList>
    </citation>
    <scope>NUCLEOTIDE SEQUENCE [LARGE SCALE GENOMIC DNA]</scope>
    <source>
        <strain evidence="9">cv. Nipponbare</strain>
    </source>
</reference>
<dbReference type="SUPFAM" id="SSF103481">
    <property type="entry name" value="Multidrug resistance efflux transporter EmrE"/>
    <property type="match status" value="1"/>
</dbReference>
<evidence type="ECO:0000313" key="9">
    <source>
        <dbReference type="Proteomes" id="UP000059680"/>
    </source>
</evidence>
<evidence type="ECO:0000256" key="2">
    <source>
        <dbReference type="ARBA" id="ARBA00007635"/>
    </source>
</evidence>
<dbReference type="OMA" id="MSIWVIG"/>
<dbReference type="InterPro" id="IPR030184">
    <property type="entry name" value="WAT1-related"/>
</dbReference>
<keyword evidence="4 6" id="KW-1133">Transmembrane helix</keyword>
<keyword evidence="9" id="KW-1185">Reference proteome</keyword>
<dbReference type="InParanoid" id="A0A0P0XSV0"/>
<sequence>PRRRGLGRAAARYRLSALICVLGSVMSGAIALVAEHRDMSIWVIGFDICLFTAVYSGIVCSGVAYYVQGLVTRAQGPVFVSAFQPLCMIITSVLDSTILREDITLGSVIGAVIIAVGLYALIWG</sequence>
<dbReference type="Pfam" id="PF00892">
    <property type="entry name" value="EamA"/>
    <property type="match status" value="1"/>
</dbReference>
<organism evidence="8 9">
    <name type="scientific">Oryza sativa subsp. japonica</name>
    <name type="common">Rice</name>
    <dbReference type="NCBI Taxonomy" id="39947"/>
    <lineage>
        <taxon>Eukaryota</taxon>
        <taxon>Viridiplantae</taxon>
        <taxon>Streptophyta</taxon>
        <taxon>Embryophyta</taxon>
        <taxon>Tracheophyta</taxon>
        <taxon>Spermatophyta</taxon>
        <taxon>Magnoliopsida</taxon>
        <taxon>Liliopsida</taxon>
        <taxon>Poales</taxon>
        <taxon>Poaceae</taxon>
        <taxon>BOP clade</taxon>
        <taxon>Oryzoideae</taxon>
        <taxon>Oryzeae</taxon>
        <taxon>Oryzinae</taxon>
        <taxon>Oryza</taxon>
        <taxon>Oryza sativa</taxon>
    </lineage>
</organism>
<dbReference type="PANTHER" id="PTHR31218">
    <property type="entry name" value="WAT1-RELATED PROTEIN"/>
    <property type="match status" value="1"/>
</dbReference>
<gene>
    <name evidence="8" type="ordered locus">Os10g0175800</name>
    <name evidence="8" type="ORF">OSNPB_100175800</name>
</gene>
<comment type="caution">
    <text evidence="6">Lacks conserved residue(s) required for the propagation of feature annotation.</text>
</comment>
<dbReference type="GO" id="GO:0016020">
    <property type="term" value="C:membrane"/>
    <property type="evidence" value="ECO:0007669"/>
    <property type="project" value="UniProtKB-SubCell"/>
</dbReference>
<protein>
    <recommendedName>
        <fullName evidence="6">WAT1-related protein</fullName>
    </recommendedName>
</protein>
<feature type="transmembrane region" description="Helical" evidence="6">
    <location>
        <begin position="105"/>
        <end position="123"/>
    </location>
</feature>
<dbReference type="EMBL" id="AP014966">
    <property type="protein sequence ID" value="BAT10092.1"/>
    <property type="molecule type" value="Genomic_DNA"/>
</dbReference>
<dbReference type="eggNOG" id="ENOG502QQ3S">
    <property type="taxonomic scope" value="Eukaryota"/>
</dbReference>
<dbReference type="PaxDb" id="39947-A0A0P0XSV0"/>
<dbReference type="GO" id="GO:0022857">
    <property type="term" value="F:transmembrane transporter activity"/>
    <property type="evidence" value="ECO:0007669"/>
    <property type="project" value="InterPro"/>
</dbReference>
<feature type="transmembrane region" description="Helical" evidence="6">
    <location>
        <begin position="40"/>
        <end position="66"/>
    </location>
</feature>
<evidence type="ECO:0000256" key="3">
    <source>
        <dbReference type="ARBA" id="ARBA00022692"/>
    </source>
</evidence>
<reference evidence="9" key="1">
    <citation type="journal article" date="2005" name="Nature">
        <title>The map-based sequence of the rice genome.</title>
        <authorList>
            <consortium name="International rice genome sequencing project (IRGSP)"/>
            <person name="Matsumoto T."/>
            <person name="Wu J."/>
            <person name="Kanamori H."/>
            <person name="Katayose Y."/>
            <person name="Fujisawa M."/>
            <person name="Namiki N."/>
            <person name="Mizuno H."/>
            <person name="Yamamoto K."/>
            <person name="Antonio B.A."/>
            <person name="Baba T."/>
            <person name="Sakata K."/>
            <person name="Nagamura Y."/>
            <person name="Aoki H."/>
            <person name="Arikawa K."/>
            <person name="Arita K."/>
            <person name="Bito T."/>
            <person name="Chiden Y."/>
            <person name="Fujitsuka N."/>
            <person name="Fukunaka R."/>
            <person name="Hamada M."/>
            <person name="Harada C."/>
            <person name="Hayashi A."/>
            <person name="Hijishita S."/>
            <person name="Honda M."/>
            <person name="Hosokawa S."/>
            <person name="Ichikawa Y."/>
            <person name="Idonuma A."/>
            <person name="Iijima M."/>
            <person name="Ikeda M."/>
            <person name="Ikeno M."/>
            <person name="Ito K."/>
            <person name="Ito S."/>
            <person name="Ito T."/>
            <person name="Ito Y."/>
            <person name="Ito Y."/>
            <person name="Iwabuchi A."/>
            <person name="Kamiya K."/>
            <person name="Karasawa W."/>
            <person name="Kurita K."/>
            <person name="Katagiri S."/>
            <person name="Kikuta A."/>
            <person name="Kobayashi H."/>
            <person name="Kobayashi N."/>
            <person name="Machita K."/>
            <person name="Maehara T."/>
            <person name="Masukawa M."/>
            <person name="Mizubayashi T."/>
            <person name="Mukai Y."/>
            <person name="Nagasaki H."/>
            <person name="Nagata Y."/>
            <person name="Naito S."/>
            <person name="Nakashima M."/>
            <person name="Nakama Y."/>
            <person name="Nakamichi Y."/>
            <person name="Nakamura M."/>
            <person name="Meguro A."/>
            <person name="Negishi M."/>
            <person name="Ohta I."/>
            <person name="Ohta T."/>
            <person name="Okamoto M."/>
            <person name="Ono N."/>
            <person name="Saji S."/>
            <person name="Sakaguchi M."/>
            <person name="Sakai K."/>
            <person name="Shibata M."/>
            <person name="Shimokawa T."/>
            <person name="Song J."/>
            <person name="Takazaki Y."/>
            <person name="Terasawa K."/>
            <person name="Tsugane M."/>
            <person name="Tsuji K."/>
            <person name="Ueda S."/>
            <person name="Waki K."/>
            <person name="Yamagata H."/>
            <person name="Yamamoto M."/>
            <person name="Yamamoto S."/>
            <person name="Yamane H."/>
            <person name="Yoshiki S."/>
            <person name="Yoshihara R."/>
            <person name="Yukawa K."/>
            <person name="Zhong H."/>
            <person name="Yano M."/>
            <person name="Yuan Q."/>
            <person name="Ouyang S."/>
            <person name="Liu J."/>
            <person name="Jones K.M."/>
            <person name="Gansberger K."/>
            <person name="Moffat K."/>
            <person name="Hill J."/>
            <person name="Bera J."/>
            <person name="Fadrosh D."/>
            <person name="Jin S."/>
            <person name="Johri S."/>
            <person name="Kim M."/>
            <person name="Overton L."/>
            <person name="Reardon M."/>
            <person name="Tsitrin T."/>
            <person name="Vuong H."/>
            <person name="Weaver B."/>
            <person name="Ciecko A."/>
            <person name="Tallon L."/>
            <person name="Jackson J."/>
            <person name="Pai G."/>
            <person name="Aken S.V."/>
            <person name="Utterback T."/>
            <person name="Reidmuller S."/>
            <person name="Feldblyum T."/>
            <person name="Hsiao J."/>
            <person name="Zismann V."/>
            <person name="Iobst S."/>
            <person name="de Vazeille A.R."/>
            <person name="Buell C.R."/>
            <person name="Ying K."/>
            <person name="Li Y."/>
            <person name="Lu T."/>
            <person name="Huang Y."/>
            <person name="Zhao Q."/>
            <person name="Feng Q."/>
            <person name="Zhang L."/>
            <person name="Zhu J."/>
            <person name="Weng Q."/>
            <person name="Mu J."/>
            <person name="Lu Y."/>
            <person name="Fan D."/>
            <person name="Liu Y."/>
            <person name="Guan J."/>
            <person name="Zhang Y."/>
            <person name="Yu S."/>
            <person name="Liu X."/>
            <person name="Zhang Y."/>
            <person name="Hong G."/>
            <person name="Han B."/>
            <person name="Choisne N."/>
            <person name="Demange N."/>
            <person name="Orjeda G."/>
            <person name="Samain S."/>
            <person name="Cattolico L."/>
            <person name="Pelletier E."/>
            <person name="Couloux A."/>
            <person name="Segurens B."/>
            <person name="Wincker P."/>
            <person name="D'Hont A."/>
            <person name="Scarpelli C."/>
            <person name="Weissenbach J."/>
            <person name="Salanoubat M."/>
            <person name="Quetier F."/>
            <person name="Yu Y."/>
            <person name="Kim H.R."/>
            <person name="Rambo T."/>
            <person name="Currie J."/>
            <person name="Collura K."/>
            <person name="Luo M."/>
            <person name="Yang T."/>
            <person name="Ammiraju J.S.S."/>
            <person name="Engler F."/>
            <person name="Soderlund C."/>
            <person name="Wing R.A."/>
            <person name="Palmer L.E."/>
            <person name="de la Bastide M."/>
            <person name="Spiegel L."/>
            <person name="Nascimento L."/>
            <person name="Zutavern T."/>
            <person name="O'Shaughnessy A."/>
            <person name="Dike S."/>
            <person name="Dedhia N."/>
            <person name="Preston R."/>
            <person name="Balija V."/>
            <person name="McCombie W.R."/>
            <person name="Chow T."/>
            <person name="Chen H."/>
            <person name="Chung M."/>
            <person name="Chen C."/>
            <person name="Shaw J."/>
            <person name="Wu H."/>
            <person name="Hsiao K."/>
            <person name="Chao Y."/>
            <person name="Chu M."/>
            <person name="Cheng C."/>
            <person name="Hour A."/>
            <person name="Lee P."/>
            <person name="Lin S."/>
            <person name="Lin Y."/>
            <person name="Liou J."/>
            <person name="Liu S."/>
            <person name="Hsing Y."/>
            <person name="Raghuvanshi S."/>
            <person name="Mohanty A."/>
            <person name="Bharti A.K."/>
            <person name="Gaur A."/>
            <person name="Gupta V."/>
            <person name="Kumar D."/>
            <person name="Ravi V."/>
            <person name="Vij S."/>
            <person name="Kapur A."/>
            <person name="Khurana P."/>
            <person name="Khurana P."/>
            <person name="Khurana J.P."/>
            <person name="Tyagi A.K."/>
            <person name="Gaikwad K."/>
            <person name="Singh A."/>
            <person name="Dalal V."/>
            <person name="Srivastava S."/>
            <person name="Dixit A."/>
            <person name="Pal A.K."/>
            <person name="Ghazi I.A."/>
            <person name="Yadav M."/>
            <person name="Pandit A."/>
            <person name="Bhargava A."/>
            <person name="Sureshbabu K."/>
            <person name="Batra K."/>
            <person name="Sharma T.R."/>
            <person name="Mohapatra T."/>
            <person name="Singh N.K."/>
            <person name="Messing J."/>
            <person name="Nelson A.B."/>
            <person name="Fuks G."/>
            <person name="Kavchok S."/>
            <person name="Keizer G."/>
            <person name="Linton E."/>
            <person name="Llaca V."/>
            <person name="Song R."/>
            <person name="Tanyolac B."/>
            <person name="Young S."/>
            <person name="Ho-Il K."/>
            <person name="Hahn J.H."/>
            <person name="Sangsakoo G."/>
            <person name="Vanavichit A."/>
            <person name="de Mattos Luiz.A.T."/>
            <person name="Zimmer P.D."/>
            <person name="Malone G."/>
            <person name="Dellagostin O."/>
            <person name="de Oliveira A.C."/>
            <person name="Bevan M."/>
            <person name="Bancroft I."/>
            <person name="Minx P."/>
            <person name="Cordum H."/>
            <person name="Wilson R."/>
            <person name="Cheng Z."/>
            <person name="Jin W."/>
            <person name="Jiang J."/>
            <person name="Leong S.A."/>
            <person name="Iwama H."/>
            <person name="Gojobori T."/>
            <person name="Itoh T."/>
            <person name="Niimura Y."/>
            <person name="Fujii Y."/>
            <person name="Habara T."/>
            <person name="Sakai H."/>
            <person name="Sato Y."/>
            <person name="Wilson G."/>
            <person name="Kumar K."/>
            <person name="McCouch S."/>
            <person name="Juretic N."/>
            <person name="Hoen D."/>
            <person name="Wright S."/>
            <person name="Bruskiewich R."/>
            <person name="Bureau T."/>
            <person name="Miyao A."/>
            <person name="Hirochika H."/>
            <person name="Nishikawa T."/>
            <person name="Kadowaki K."/>
            <person name="Sugiura M."/>
            <person name="Burr B."/>
            <person name="Sasaki T."/>
        </authorList>
    </citation>
    <scope>NUCLEOTIDE SEQUENCE [LARGE SCALE GENOMIC DNA]</scope>
    <source>
        <strain evidence="9">cv. Nipponbare</strain>
    </source>
</reference>
<name>A0A0P0XSV0_ORYSJ</name>
<keyword evidence="3 6" id="KW-0812">Transmembrane</keyword>
<evidence type="ECO:0000259" key="7">
    <source>
        <dbReference type="Pfam" id="PF00892"/>
    </source>
</evidence>
<comment type="subcellular location">
    <subcellularLocation>
        <location evidence="1 6">Membrane</location>
        <topology evidence="1 6">Multi-pass membrane protein</topology>
    </subcellularLocation>
</comment>
<feature type="transmembrane region" description="Helical" evidence="6">
    <location>
        <begin position="78"/>
        <end position="99"/>
    </location>
</feature>
<dbReference type="AlphaFoldDB" id="A0A0P0XSV0"/>
<keyword evidence="5 6" id="KW-0472">Membrane</keyword>
<accession>A0A0P0XSV0</accession>
<dbReference type="InterPro" id="IPR037185">
    <property type="entry name" value="EmrE-like"/>
</dbReference>
<proteinExistence type="inferred from homology"/>
<feature type="domain" description="EamA" evidence="7">
    <location>
        <begin position="13"/>
        <end position="122"/>
    </location>
</feature>
<dbReference type="Proteomes" id="UP000059680">
    <property type="component" value="Chromosome 10"/>
</dbReference>